<evidence type="ECO:0000256" key="1">
    <source>
        <dbReference type="SAM" id="Phobius"/>
    </source>
</evidence>
<dbReference type="Proteomes" id="UP000786811">
    <property type="component" value="Unassembled WGS sequence"/>
</dbReference>
<keyword evidence="1" id="KW-0472">Membrane</keyword>
<accession>A0A8J2H2I2</accession>
<dbReference type="OrthoDB" id="7679028at2759"/>
<keyword evidence="1" id="KW-1133">Transmembrane helix</keyword>
<keyword evidence="1" id="KW-0812">Transmembrane</keyword>
<evidence type="ECO:0000313" key="3">
    <source>
        <dbReference type="Proteomes" id="UP000786811"/>
    </source>
</evidence>
<name>A0A8J2H2I2_COTCN</name>
<gene>
    <name evidence="2" type="ORF">HICCMSTLAB_LOCUS1446</name>
</gene>
<feature type="transmembrane region" description="Helical" evidence="1">
    <location>
        <begin position="155"/>
        <end position="180"/>
    </location>
</feature>
<dbReference type="EMBL" id="CAJNRD030001116">
    <property type="protein sequence ID" value="CAG5075292.1"/>
    <property type="molecule type" value="Genomic_DNA"/>
</dbReference>
<reference evidence="2" key="1">
    <citation type="submission" date="2021-04" db="EMBL/GenBank/DDBJ databases">
        <authorList>
            <person name="Chebbi M.A.C M."/>
        </authorList>
    </citation>
    <scope>NUCLEOTIDE SEQUENCE</scope>
</reference>
<evidence type="ECO:0000313" key="2">
    <source>
        <dbReference type="EMBL" id="CAG5075292.1"/>
    </source>
</evidence>
<dbReference type="AlphaFoldDB" id="A0A8J2H2I2"/>
<proteinExistence type="predicted"/>
<protein>
    <submittedName>
        <fullName evidence="2">Uncharacterized protein</fullName>
    </submittedName>
</protein>
<feature type="transmembrane region" description="Helical" evidence="1">
    <location>
        <begin position="200"/>
        <end position="224"/>
    </location>
</feature>
<organism evidence="2 3">
    <name type="scientific">Cotesia congregata</name>
    <name type="common">Parasitoid wasp</name>
    <name type="synonym">Apanteles congregatus</name>
    <dbReference type="NCBI Taxonomy" id="51543"/>
    <lineage>
        <taxon>Eukaryota</taxon>
        <taxon>Metazoa</taxon>
        <taxon>Ecdysozoa</taxon>
        <taxon>Arthropoda</taxon>
        <taxon>Hexapoda</taxon>
        <taxon>Insecta</taxon>
        <taxon>Pterygota</taxon>
        <taxon>Neoptera</taxon>
        <taxon>Endopterygota</taxon>
        <taxon>Hymenoptera</taxon>
        <taxon>Apocrita</taxon>
        <taxon>Ichneumonoidea</taxon>
        <taxon>Braconidae</taxon>
        <taxon>Microgastrinae</taxon>
        <taxon>Cotesia</taxon>
    </lineage>
</organism>
<feature type="non-terminal residue" evidence="2">
    <location>
        <position position="1"/>
    </location>
</feature>
<comment type="caution">
    <text evidence="2">The sequence shown here is derived from an EMBL/GenBank/DDBJ whole genome shotgun (WGS) entry which is preliminary data.</text>
</comment>
<sequence length="382" mass="45062">MDLLSSFYLCLRSQNYIMVYTFNPFTNYAPHPWKEVEVTNKPDPRWTSYNLRLTQDNDMCRLLQFDKSKLLNGYPVRISAYANISFQLHSTILRFTIPKINDYTWTPNALKRIDNNIENAIPSYDELRFAIATKSRYIISTFIEIDSVIDPYTSIFAISILLLIITLIALVNEYQFLAAIVDVYRHGSTFTYSKISYAHYLYLSVYIFGFVFSPVLQGQVFALLTKPSYRNIETLQDLYDYNYHVYYDTNIHDNIMDAGLWTTDDDQKYLHRIDDPFSLECFELARHHSSFAFKCELYVSKGLIFPTNYVRFSRKDWALNDRVGQRVLHTTKAGIFNYLKREQLDNKLKRMKAIEKASELENYNLIDESNLIAMSRRRSKDY</sequence>
<keyword evidence="3" id="KW-1185">Reference proteome</keyword>